<accession>A0A2C6MDH1</accession>
<proteinExistence type="predicted"/>
<reference evidence="1 2" key="1">
    <citation type="submission" date="2013-09" db="EMBL/GenBank/DDBJ databases">
        <title>Biodegradation of hydrocarbons in the deep terrestrial subsurface : characterization of a microbial consortium composed of two Desulfotomaculum species originating from a deep geological formation.</title>
        <authorList>
            <person name="Aullo T."/>
            <person name="Berlendis S."/>
            <person name="Lascourreges J.-F."/>
            <person name="Dessort D."/>
            <person name="Saint-Laurent S."/>
            <person name="Schraauwers B."/>
            <person name="Mas J."/>
            <person name="Magot M."/>
            <person name="Ranchou-Peyruse A."/>
        </authorList>
    </citation>
    <scope>NUCLEOTIDE SEQUENCE [LARGE SCALE GENOMIC DNA]</scope>
    <source>
        <strain evidence="1 2">Bs107</strain>
    </source>
</reference>
<keyword evidence="2" id="KW-1185">Reference proteome</keyword>
<protein>
    <submittedName>
        <fullName evidence="1">Uncharacterized protein</fullName>
    </submittedName>
</protein>
<sequence length="46" mass="4875">MGALVAGCLATGLVFNQAAYADVVKTSVMPKPPAEIDGELVQFHKW</sequence>
<dbReference type="Proteomes" id="UP000222564">
    <property type="component" value="Unassembled WGS sequence"/>
</dbReference>
<dbReference type="AlphaFoldDB" id="A0A2C6MDH1"/>
<evidence type="ECO:0000313" key="2">
    <source>
        <dbReference type="Proteomes" id="UP000222564"/>
    </source>
</evidence>
<gene>
    <name evidence="1" type="ORF">P378_15300</name>
</gene>
<evidence type="ECO:0000313" key="1">
    <source>
        <dbReference type="EMBL" id="PHJ37635.1"/>
    </source>
</evidence>
<organism evidence="1 2">
    <name type="scientific">Desulforamulus profundi</name>
    <dbReference type="NCBI Taxonomy" id="1383067"/>
    <lineage>
        <taxon>Bacteria</taxon>
        <taxon>Bacillati</taxon>
        <taxon>Bacillota</taxon>
        <taxon>Clostridia</taxon>
        <taxon>Eubacteriales</taxon>
        <taxon>Peptococcaceae</taxon>
        <taxon>Desulforamulus</taxon>
    </lineage>
</organism>
<name>A0A2C6MDH1_9FIRM</name>
<dbReference type="EMBL" id="AWQQ01000088">
    <property type="protein sequence ID" value="PHJ37635.1"/>
    <property type="molecule type" value="Genomic_DNA"/>
</dbReference>
<comment type="caution">
    <text evidence="1">The sequence shown here is derived from an EMBL/GenBank/DDBJ whole genome shotgun (WGS) entry which is preliminary data.</text>
</comment>